<evidence type="ECO:0000313" key="13">
    <source>
        <dbReference type="Proteomes" id="UP000198564"/>
    </source>
</evidence>
<feature type="binding site" evidence="11">
    <location>
        <position position="191"/>
    </location>
    <ligand>
        <name>substrate</name>
    </ligand>
</feature>
<evidence type="ECO:0000256" key="7">
    <source>
        <dbReference type="ARBA" id="ARBA00022777"/>
    </source>
</evidence>
<dbReference type="GO" id="GO:0005524">
    <property type="term" value="F:ATP binding"/>
    <property type="evidence" value="ECO:0007669"/>
    <property type="project" value="UniProtKB-UniRule"/>
</dbReference>
<dbReference type="HAMAP" id="MF_00228">
    <property type="entry name" value="Thz_kinase"/>
    <property type="match status" value="1"/>
</dbReference>
<evidence type="ECO:0000256" key="4">
    <source>
        <dbReference type="ARBA" id="ARBA00022679"/>
    </source>
</evidence>
<evidence type="ECO:0000256" key="11">
    <source>
        <dbReference type="HAMAP-Rule" id="MF_00228"/>
    </source>
</evidence>
<dbReference type="InterPro" id="IPR029056">
    <property type="entry name" value="Ribokinase-like"/>
</dbReference>
<comment type="pathway">
    <text evidence="3 11">Cofactor biosynthesis; thiamine diphosphate biosynthesis; 4-methyl-5-(2-phosphoethyl)-thiazole from 5-(2-hydroxyethyl)-4-methylthiazole: step 1/1.</text>
</comment>
<dbReference type="GO" id="GO:0000287">
    <property type="term" value="F:magnesium ion binding"/>
    <property type="evidence" value="ECO:0007669"/>
    <property type="project" value="UniProtKB-UniRule"/>
</dbReference>
<reference evidence="13" key="1">
    <citation type="submission" date="2016-10" db="EMBL/GenBank/DDBJ databases">
        <authorList>
            <person name="Varghese N."/>
            <person name="Submissions S."/>
        </authorList>
    </citation>
    <scope>NUCLEOTIDE SEQUENCE [LARGE SCALE GENOMIC DNA]</scope>
    <source>
        <strain evidence="13">DSM 25751</strain>
    </source>
</reference>
<dbReference type="PRINTS" id="PR01099">
    <property type="entry name" value="HYETHTZKNASE"/>
</dbReference>
<keyword evidence="8 11" id="KW-0067">ATP-binding</keyword>
<name>A0A1H6V9X0_9LACT</name>
<dbReference type="PIRSF" id="PIRSF000513">
    <property type="entry name" value="Thz_kinase"/>
    <property type="match status" value="1"/>
</dbReference>
<feature type="binding site" evidence="11">
    <location>
        <position position="118"/>
    </location>
    <ligand>
        <name>ATP</name>
        <dbReference type="ChEBI" id="CHEBI:30616"/>
    </ligand>
</feature>
<protein>
    <recommendedName>
        <fullName evidence="11">Hydroxyethylthiazole kinase</fullName>
        <ecNumber evidence="11">2.7.1.50</ecNumber>
    </recommendedName>
    <alternativeName>
        <fullName evidence="11">4-methyl-5-beta-hydroxyethylthiazole kinase</fullName>
        <shortName evidence="11">TH kinase</shortName>
        <shortName evidence="11">Thz kinase</shortName>
    </alternativeName>
</protein>
<proteinExistence type="inferred from homology"/>
<dbReference type="OrthoDB" id="9778146at2"/>
<evidence type="ECO:0000313" key="12">
    <source>
        <dbReference type="EMBL" id="SEI97055.1"/>
    </source>
</evidence>
<evidence type="ECO:0000256" key="1">
    <source>
        <dbReference type="ARBA" id="ARBA00001771"/>
    </source>
</evidence>
<dbReference type="AlphaFoldDB" id="A0A1H6V9X0"/>
<keyword evidence="6 11" id="KW-0547">Nucleotide-binding</keyword>
<keyword evidence="5 11" id="KW-0479">Metal-binding</keyword>
<dbReference type="Proteomes" id="UP000198564">
    <property type="component" value="Unassembled WGS sequence"/>
</dbReference>
<gene>
    <name evidence="11" type="primary">thiM</name>
    <name evidence="12" type="ORF">SAMN04488113_1404</name>
</gene>
<sequence>MTNDTLLNKIRQANPLVHSITNQVVANDVANSLLAIGASPMMAIAPEEMEEVTGFAEAIVLNIGTLTTEILEAMLIVGRAANQRGIPVILDPVGGGATQYRQEAVSILLKEVTVQLITGNAGEMAYLAGVDWSSKGVDAGTGMTSGKMIAERVAHRYQTVAAVSGKEDFVSDGQTTVGILNGDPMLTQVTGTGCMLSGICGAFLAVDKYDTLESTVKACTAYGVAAEMARDNQDVKGPGSFRVSLMDALYNLSEKNIHDKKNVKRYNANNSKEEDNE</sequence>
<keyword evidence="9 11" id="KW-0460">Magnesium</keyword>
<feature type="binding site" evidence="11">
    <location>
        <position position="164"/>
    </location>
    <ligand>
        <name>ATP</name>
        <dbReference type="ChEBI" id="CHEBI:30616"/>
    </ligand>
</feature>
<evidence type="ECO:0000256" key="8">
    <source>
        <dbReference type="ARBA" id="ARBA00022840"/>
    </source>
</evidence>
<comment type="cofactor">
    <cofactor evidence="2 11">
        <name>Mg(2+)</name>
        <dbReference type="ChEBI" id="CHEBI:18420"/>
    </cofactor>
</comment>
<dbReference type="Gene3D" id="3.40.1190.20">
    <property type="match status" value="1"/>
</dbReference>
<keyword evidence="4 11" id="KW-0808">Transferase</keyword>
<dbReference type="GO" id="GO:0009229">
    <property type="term" value="P:thiamine diphosphate biosynthetic process"/>
    <property type="evidence" value="ECO:0007669"/>
    <property type="project" value="UniProtKB-UniRule"/>
</dbReference>
<evidence type="ECO:0000256" key="3">
    <source>
        <dbReference type="ARBA" id="ARBA00004868"/>
    </source>
</evidence>
<keyword evidence="10 11" id="KW-0784">Thiamine biosynthesis</keyword>
<evidence type="ECO:0000256" key="9">
    <source>
        <dbReference type="ARBA" id="ARBA00022842"/>
    </source>
</evidence>
<comment type="catalytic activity">
    <reaction evidence="1 11">
        <text>5-(2-hydroxyethyl)-4-methylthiazole + ATP = 4-methyl-5-(2-phosphooxyethyl)-thiazole + ADP + H(+)</text>
        <dbReference type="Rhea" id="RHEA:24212"/>
        <dbReference type="ChEBI" id="CHEBI:15378"/>
        <dbReference type="ChEBI" id="CHEBI:17957"/>
        <dbReference type="ChEBI" id="CHEBI:30616"/>
        <dbReference type="ChEBI" id="CHEBI:58296"/>
        <dbReference type="ChEBI" id="CHEBI:456216"/>
        <dbReference type="EC" id="2.7.1.50"/>
    </reaction>
</comment>
<evidence type="ECO:0000256" key="6">
    <source>
        <dbReference type="ARBA" id="ARBA00022741"/>
    </source>
</evidence>
<keyword evidence="7 11" id="KW-0418">Kinase</keyword>
<keyword evidence="13" id="KW-1185">Reference proteome</keyword>
<dbReference type="EC" id="2.7.1.50" evidence="11"/>
<dbReference type="RefSeq" id="WP_091636172.1">
    <property type="nucleotide sequence ID" value="NZ_FNYW01000040.1"/>
</dbReference>
<organism evidence="12 13">
    <name type="scientific">Alkalibacterium gilvum</name>
    <dbReference type="NCBI Taxonomy" id="1130080"/>
    <lineage>
        <taxon>Bacteria</taxon>
        <taxon>Bacillati</taxon>
        <taxon>Bacillota</taxon>
        <taxon>Bacilli</taxon>
        <taxon>Lactobacillales</taxon>
        <taxon>Carnobacteriaceae</taxon>
        <taxon>Alkalibacterium</taxon>
    </lineage>
</organism>
<dbReference type="GO" id="GO:0009228">
    <property type="term" value="P:thiamine biosynthetic process"/>
    <property type="evidence" value="ECO:0007669"/>
    <property type="project" value="UniProtKB-KW"/>
</dbReference>
<evidence type="ECO:0000256" key="10">
    <source>
        <dbReference type="ARBA" id="ARBA00022977"/>
    </source>
</evidence>
<dbReference type="EMBL" id="FNYW01000040">
    <property type="protein sequence ID" value="SEI97055.1"/>
    <property type="molecule type" value="Genomic_DNA"/>
</dbReference>
<comment type="similarity">
    <text evidence="11">Belongs to the Thz kinase family.</text>
</comment>
<dbReference type="STRING" id="1130080.SAMN04488113_1404"/>
<dbReference type="Pfam" id="PF02110">
    <property type="entry name" value="HK"/>
    <property type="match status" value="1"/>
</dbReference>
<dbReference type="NCBIfam" id="NF006830">
    <property type="entry name" value="PRK09355.1"/>
    <property type="match status" value="1"/>
</dbReference>
<dbReference type="SUPFAM" id="SSF53613">
    <property type="entry name" value="Ribokinase-like"/>
    <property type="match status" value="1"/>
</dbReference>
<comment type="function">
    <text evidence="11">Catalyzes the phosphorylation of the hydroxyl group of 4-methyl-5-beta-hydroxyethylthiazole (THZ).</text>
</comment>
<accession>A0A1H6V9X0</accession>
<dbReference type="CDD" id="cd01170">
    <property type="entry name" value="THZ_kinase"/>
    <property type="match status" value="1"/>
</dbReference>
<evidence type="ECO:0000256" key="5">
    <source>
        <dbReference type="ARBA" id="ARBA00022723"/>
    </source>
</evidence>
<dbReference type="UniPathway" id="UPA00060">
    <property type="reaction ID" value="UER00139"/>
</dbReference>
<dbReference type="NCBIfam" id="TIGR00694">
    <property type="entry name" value="thiM"/>
    <property type="match status" value="1"/>
</dbReference>
<feature type="binding site" evidence="11">
    <location>
        <position position="42"/>
    </location>
    <ligand>
        <name>substrate</name>
    </ligand>
</feature>
<dbReference type="InterPro" id="IPR000417">
    <property type="entry name" value="Hyethyz_kinase"/>
</dbReference>
<evidence type="ECO:0000256" key="2">
    <source>
        <dbReference type="ARBA" id="ARBA00001946"/>
    </source>
</evidence>
<dbReference type="GO" id="GO:0004417">
    <property type="term" value="F:hydroxyethylthiazole kinase activity"/>
    <property type="evidence" value="ECO:0007669"/>
    <property type="project" value="UniProtKB-UniRule"/>
</dbReference>